<evidence type="ECO:0000256" key="1">
    <source>
        <dbReference type="ARBA" id="ARBA00022737"/>
    </source>
</evidence>
<keyword evidence="1" id="KW-0677">Repeat</keyword>
<dbReference type="eggNOG" id="KOG4177">
    <property type="taxonomic scope" value="Eukaryota"/>
</dbReference>
<dbReference type="FunCoup" id="H2ZU23">
    <property type="interactions" value="531"/>
</dbReference>
<dbReference type="CDD" id="cd00180">
    <property type="entry name" value="PKc"/>
    <property type="match status" value="1"/>
</dbReference>
<evidence type="ECO:0000256" key="3">
    <source>
        <dbReference type="ARBA" id="ARBA00022840"/>
    </source>
</evidence>
<evidence type="ECO:0000313" key="9">
    <source>
        <dbReference type="Proteomes" id="UP000008672"/>
    </source>
</evidence>
<dbReference type="HOGENOM" id="CLU_022542_0_0_1"/>
<dbReference type="Ensembl" id="ENSLACT00000000903.1">
    <property type="protein sequence ID" value="ENSLACP00000000894.1"/>
    <property type="gene ID" value="ENSLACG00000000804.1"/>
</dbReference>
<dbReference type="GO" id="GO:0003723">
    <property type="term" value="F:RNA binding"/>
    <property type="evidence" value="ECO:0007669"/>
    <property type="project" value="TreeGrafter"/>
</dbReference>
<dbReference type="PROSITE" id="PS51392">
    <property type="entry name" value="KEN"/>
    <property type="match status" value="1"/>
</dbReference>
<dbReference type="SMART" id="SM00248">
    <property type="entry name" value="ANK"/>
    <property type="match status" value="8"/>
</dbReference>
<dbReference type="EMBL" id="AFYH01266527">
    <property type="status" value="NOT_ANNOTATED_CDS"/>
    <property type="molecule type" value="Genomic_DNA"/>
</dbReference>
<dbReference type="InterPro" id="IPR002110">
    <property type="entry name" value="Ankyrin_rpt"/>
</dbReference>
<feature type="domain" description="KEN" evidence="7">
    <location>
        <begin position="544"/>
        <end position="678"/>
    </location>
</feature>
<accession>H2ZU23</accession>
<reference evidence="9" key="1">
    <citation type="submission" date="2011-08" db="EMBL/GenBank/DDBJ databases">
        <title>The draft genome of Latimeria chalumnae.</title>
        <authorList>
            <person name="Di Palma F."/>
            <person name="Alfoldi J."/>
            <person name="Johnson J."/>
            <person name="Berlin A."/>
            <person name="Gnerre S."/>
            <person name="Jaffe D."/>
            <person name="MacCallum I."/>
            <person name="Young S."/>
            <person name="Walker B.J."/>
            <person name="Lander E."/>
            <person name="Lindblad-Toh K."/>
        </authorList>
    </citation>
    <scope>NUCLEOTIDE SEQUENCE [LARGE SCALE GENOMIC DNA]</scope>
    <source>
        <strain evidence="9">Wild caught</strain>
    </source>
</reference>
<evidence type="ECO:0000259" key="7">
    <source>
        <dbReference type="PROSITE" id="PS51392"/>
    </source>
</evidence>
<dbReference type="GO" id="GO:0004540">
    <property type="term" value="F:RNA nuclease activity"/>
    <property type="evidence" value="ECO:0007669"/>
    <property type="project" value="InterPro"/>
</dbReference>
<sequence length="698" mass="78397">IKLVKELIENGADVNHETDFGWTPLLSAVQANKEDVVKQLLAHGANPLHRKKNGATPFILAGIVGNRKLLKLFLSEGADINECDKNGFTAFMEAAVYGRKGALKFLYKKGAEVNKGREGSNEHKSLRKGGCTALMDAAKKGHNNIIKLLIDKMKASVNAQDNLGRTALIHAFQPGKKPACSTVKLLLARGAVLNVSDGDKKTPLILAAEKNSIKLLKILMKKDGNDVNAKDKTGTSALLIAVNNNNYEMAKLLCKNHADVNCRDKSGNTPIKVANRNYNHKLVNLLRKYEQSKPLLGIWNPVSKYWKVKLEKLITLALRSAGELKFLIDEDYKIAESSQGGVYLGFYGDGVEVAVKRMRKNSNEVKMEKLCLEHPKIMGNSCFVKLYGSETDATCHYLCLTLCECTLETYIQEEEGNLKTKVPHIFKQLIGAVQILHEAGFAHTDLHPSNILFNVEGKLQLADFDKCLRFEDCPHKGQSERSEAIGNLLCYVTTEGKYVYKTEEEKLGDCYSAEVRDLIQKLSAPQGQPPPLKEALQHPFFWSQESKYRFLQDIGNENEVKVRNDKHEIVKSLNEKAQDPSSSFREWTKKVNDIVFKNMDSRNRKPELKYRNDTASLLKFIRNMGAHFEEKPLDVLKDKSANPCNYFLDLFPDLVISVYNVVKSTQWEEHFPKAETSLKSFIECDAQMQKQVIAMTGA</sequence>
<feature type="domain" description="Protein kinase" evidence="6">
    <location>
        <begin position="328"/>
        <end position="596"/>
    </location>
</feature>
<dbReference type="Pfam" id="PF00069">
    <property type="entry name" value="Pkinase"/>
    <property type="match status" value="1"/>
</dbReference>
<gene>
    <name evidence="8" type="primary">RNASEL</name>
</gene>
<dbReference type="GO" id="GO:0005524">
    <property type="term" value="F:ATP binding"/>
    <property type="evidence" value="ECO:0007669"/>
    <property type="project" value="UniProtKB-KW"/>
</dbReference>
<dbReference type="STRING" id="7897.ENSLACP00000000894"/>
<dbReference type="SUPFAM" id="SSF56112">
    <property type="entry name" value="Protein kinase-like (PK-like)"/>
    <property type="match status" value="1"/>
</dbReference>
<dbReference type="OMA" id="YGSESHK"/>
<dbReference type="GeneTree" id="ENSGT00940000161114"/>
<protein>
    <submittedName>
        <fullName evidence="8">Ribonuclease L</fullName>
    </submittedName>
</protein>
<feature type="repeat" description="ANK" evidence="5">
    <location>
        <begin position="20"/>
        <end position="52"/>
    </location>
</feature>
<evidence type="ECO:0000313" key="8">
    <source>
        <dbReference type="Ensembl" id="ENSLACP00000000894.1"/>
    </source>
</evidence>
<dbReference type="Proteomes" id="UP000008672">
    <property type="component" value="Unassembled WGS sequence"/>
</dbReference>
<feature type="repeat" description="ANK" evidence="5">
    <location>
        <begin position="233"/>
        <end position="265"/>
    </location>
</feature>
<reference evidence="8" key="3">
    <citation type="submission" date="2025-09" db="UniProtKB">
        <authorList>
            <consortium name="Ensembl"/>
        </authorList>
    </citation>
    <scope>IDENTIFICATION</scope>
</reference>
<dbReference type="GO" id="GO:0004672">
    <property type="term" value="F:protein kinase activity"/>
    <property type="evidence" value="ECO:0007669"/>
    <property type="project" value="InterPro"/>
</dbReference>
<dbReference type="Pfam" id="PF06479">
    <property type="entry name" value="Ribonuc_2-5A"/>
    <property type="match status" value="1"/>
</dbReference>
<feature type="repeat" description="ANK" evidence="5">
    <location>
        <begin position="163"/>
        <end position="198"/>
    </location>
</feature>
<feature type="repeat" description="ANK" evidence="5">
    <location>
        <begin position="199"/>
        <end position="232"/>
    </location>
</feature>
<dbReference type="Gene3D" id="1.10.510.10">
    <property type="entry name" value="Transferase(Phosphotransferase) domain 1"/>
    <property type="match status" value="1"/>
</dbReference>
<dbReference type="PANTHER" id="PTHR24141">
    <property type="entry name" value="2-5A-DEPENDENT RIBONUCLEASE"/>
    <property type="match status" value="1"/>
</dbReference>
<dbReference type="SUPFAM" id="SSF48403">
    <property type="entry name" value="Ankyrin repeat"/>
    <property type="match status" value="1"/>
</dbReference>
<dbReference type="InterPro" id="IPR038357">
    <property type="entry name" value="KEN_sf"/>
</dbReference>
<reference evidence="8" key="2">
    <citation type="submission" date="2025-08" db="UniProtKB">
        <authorList>
            <consortium name="Ensembl"/>
        </authorList>
    </citation>
    <scope>IDENTIFICATION</scope>
</reference>
<evidence type="ECO:0000256" key="2">
    <source>
        <dbReference type="ARBA" id="ARBA00022741"/>
    </source>
</evidence>
<dbReference type="InterPro" id="IPR011009">
    <property type="entry name" value="Kinase-like_dom_sf"/>
</dbReference>
<dbReference type="AlphaFoldDB" id="H2ZU23"/>
<dbReference type="InterPro" id="IPR000719">
    <property type="entry name" value="Prot_kinase_dom"/>
</dbReference>
<name>H2ZU23_LATCH</name>
<dbReference type="Bgee" id="ENSLACG00000000804">
    <property type="expression patterns" value="Expressed in pelvic fin and 6 other cell types or tissues"/>
</dbReference>
<dbReference type="Gene3D" id="1.25.40.20">
    <property type="entry name" value="Ankyrin repeat-containing domain"/>
    <property type="match status" value="2"/>
</dbReference>
<feature type="repeat" description="ANK" evidence="5">
    <location>
        <begin position="53"/>
        <end position="85"/>
    </location>
</feature>
<dbReference type="eggNOG" id="KOG1027">
    <property type="taxonomic scope" value="Eukaryota"/>
</dbReference>
<dbReference type="InParanoid" id="H2ZU23"/>
<evidence type="ECO:0000259" key="6">
    <source>
        <dbReference type="PROSITE" id="PS50011"/>
    </source>
</evidence>
<dbReference type="GO" id="GO:0006397">
    <property type="term" value="P:mRNA processing"/>
    <property type="evidence" value="ECO:0007669"/>
    <property type="project" value="InterPro"/>
</dbReference>
<keyword evidence="4 5" id="KW-0040">ANK repeat</keyword>
<dbReference type="InterPro" id="IPR010513">
    <property type="entry name" value="KEN_dom"/>
</dbReference>
<keyword evidence="3" id="KW-0067">ATP-binding</keyword>
<proteinExistence type="predicted"/>
<evidence type="ECO:0000256" key="5">
    <source>
        <dbReference type="PROSITE-ProRule" id="PRU00023"/>
    </source>
</evidence>
<keyword evidence="9" id="KW-1185">Reference proteome</keyword>
<dbReference type="PANTHER" id="PTHR24141:SF1">
    <property type="entry name" value="2-5A-DEPENDENT RIBONUCLEASE"/>
    <property type="match status" value="1"/>
</dbReference>
<feature type="repeat" description="ANK" evidence="5">
    <location>
        <begin position="86"/>
        <end position="118"/>
    </location>
</feature>
<dbReference type="InterPro" id="IPR036770">
    <property type="entry name" value="Ankyrin_rpt-contain_sf"/>
</dbReference>
<dbReference type="Pfam" id="PF00023">
    <property type="entry name" value="Ank"/>
    <property type="match status" value="1"/>
</dbReference>
<dbReference type="PROSITE" id="PS50011">
    <property type="entry name" value="PROTEIN_KINASE_DOM"/>
    <property type="match status" value="1"/>
</dbReference>
<dbReference type="Pfam" id="PF12796">
    <property type="entry name" value="Ank_2"/>
    <property type="match status" value="2"/>
</dbReference>
<keyword evidence="2" id="KW-0547">Nucleotide-binding</keyword>
<dbReference type="Gene3D" id="1.20.1440.180">
    <property type="entry name" value="KEN domain"/>
    <property type="match status" value="1"/>
</dbReference>
<dbReference type="PROSITE" id="PS50297">
    <property type="entry name" value="ANK_REP_REGION"/>
    <property type="match status" value="4"/>
</dbReference>
<organism evidence="8 9">
    <name type="scientific">Latimeria chalumnae</name>
    <name type="common">Coelacanth</name>
    <dbReference type="NCBI Taxonomy" id="7897"/>
    <lineage>
        <taxon>Eukaryota</taxon>
        <taxon>Metazoa</taxon>
        <taxon>Chordata</taxon>
        <taxon>Craniata</taxon>
        <taxon>Vertebrata</taxon>
        <taxon>Euteleostomi</taxon>
        <taxon>Coelacanthiformes</taxon>
        <taxon>Coelacanthidae</taxon>
        <taxon>Latimeria</taxon>
    </lineage>
</organism>
<evidence type="ECO:0000256" key="4">
    <source>
        <dbReference type="ARBA" id="ARBA00023043"/>
    </source>
</evidence>
<dbReference type="EMBL" id="AFYH01266528">
    <property type="status" value="NOT_ANNOTATED_CDS"/>
    <property type="molecule type" value="Genomic_DNA"/>
</dbReference>
<dbReference type="PROSITE" id="PS50088">
    <property type="entry name" value="ANK_REPEAT"/>
    <property type="match status" value="6"/>
</dbReference>